<evidence type="ECO:0000256" key="4">
    <source>
        <dbReference type="ARBA" id="ARBA00023163"/>
    </source>
</evidence>
<proteinExistence type="evidence at transcript level"/>
<evidence type="ECO:0000256" key="6">
    <source>
        <dbReference type="SAM" id="MobiDB-lite"/>
    </source>
</evidence>
<dbReference type="GO" id="GO:0000977">
    <property type="term" value="F:RNA polymerase II transcription regulatory region sequence-specific DNA binding"/>
    <property type="evidence" value="ECO:0007669"/>
    <property type="project" value="TreeGrafter"/>
</dbReference>
<dbReference type="Gene3D" id="3.30.450.20">
    <property type="entry name" value="PAS domain"/>
    <property type="match status" value="2"/>
</dbReference>
<dbReference type="GO" id="GO:0005634">
    <property type="term" value="C:nucleus"/>
    <property type="evidence" value="ECO:0007669"/>
    <property type="project" value="UniProtKB-SubCell"/>
</dbReference>
<feature type="domain" description="PAS" evidence="7">
    <location>
        <begin position="88"/>
        <end position="151"/>
    </location>
</feature>
<dbReference type="InterPro" id="IPR011598">
    <property type="entry name" value="bHLH_dom"/>
</dbReference>
<comment type="subcellular location">
    <subcellularLocation>
        <location evidence="1">Nucleus</location>
    </subcellularLocation>
</comment>
<dbReference type="PROSITE" id="PS50112">
    <property type="entry name" value="PAS"/>
    <property type="match status" value="1"/>
</dbReference>
<dbReference type="GO" id="GO:0000981">
    <property type="term" value="F:DNA-binding transcription factor activity, RNA polymerase II-specific"/>
    <property type="evidence" value="ECO:0007669"/>
    <property type="project" value="TreeGrafter"/>
</dbReference>
<accession>A0A6A7G6S6</accession>
<name>A0A6A7G6S6_9CRUS</name>
<evidence type="ECO:0000259" key="8">
    <source>
        <dbReference type="PROSITE" id="PS50888"/>
    </source>
</evidence>
<dbReference type="GO" id="GO:0046983">
    <property type="term" value="F:protein dimerization activity"/>
    <property type="evidence" value="ECO:0007669"/>
    <property type="project" value="InterPro"/>
</dbReference>
<keyword evidence="2" id="KW-0805">Transcription regulation</keyword>
<dbReference type="InterPro" id="IPR035965">
    <property type="entry name" value="PAS-like_dom_sf"/>
</dbReference>
<feature type="region of interest" description="Disordered" evidence="6">
    <location>
        <begin position="536"/>
        <end position="572"/>
    </location>
</feature>
<keyword evidence="5" id="KW-0539">Nucleus</keyword>
<dbReference type="PROSITE" id="PS50888">
    <property type="entry name" value="BHLH"/>
    <property type="match status" value="1"/>
</dbReference>
<keyword evidence="3" id="KW-0238">DNA-binding</keyword>
<evidence type="ECO:0000256" key="1">
    <source>
        <dbReference type="ARBA" id="ARBA00004123"/>
    </source>
</evidence>
<evidence type="ECO:0000256" key="2">
    <source>
        <dbReference type="ARBA" id="ARBA00023015"/>
    </source>
</evidence>
<reference evidence="9" key="1">
    <citation type="submission" date="2017-11" db="EMBL/GenBank/DDBJ databases">
        <title>The sensing device of the deep-sea amphipod.</title>
        <authorList>
            <person name="Kobayashi H."/>
            <person name="Nagahama T."/>
            <person name="Arai W."/>
            <person name="Sasagawa Y."/>
            <person name="Umeda M."/>
            <person name="Hayashi T."/>
            <person name="Nikaido I."/>
            <person name="Watanabe H."/>
            <person name="Oguri K."/>
            <person name="Kitazato H."/>
            <person name="Fujioka K."/>
            <person name="Kido Y."/>
            <person name="Takami H."/>
        </authorList>
    </citation>
    <scope>NUCLEOTIDE SEQUENCE</scope>
    <source>
        <tissue evidence="9">Whole body</tissue>
    </source>
</reference>
<dbReference type="PANTHER" id="PTHR23043">
    <property type="entry name" value="HYPOXIA-INDUCIBLE FACTOR 1 ALPHA"/>
    <property type="match status" value="1"/>
</dbReference>
<dbReference type="SUPFAM" id="SSF55785">
    <property type="entry name" value="PYP-like sensor domain (PAS domain)"/>
    <property type="match status" value="2"/>
</dbReference>
<protein>
    <submittedName>
        <fullName evidence="9">Neuronal PAS domain-containing protein 4-like</fullName>
    </submittedName>
</protein>
<organism evidence="9">
    <name type="scientific">Hirondellea gigas</name>
    <dbReference type="NCBI Taxonomy" id="1518452"/>
    <lineage>
        <taxon>Eukaryota</taxon>
        <taxon>Metazoa</taxon>
        <taxon>Ecdysozoa</taxon>
        <taxon>Arthropoda</taxon>
        <taxon>Crustacea</taxon>
        <taxon>Multicrustacea</taxon>
        <taxon>Malacostraca</taxon>
        <taxon>Eumalacostraca</taxon>
        <taxon>Peracarida</taxon>
        <taxon>Amphipoda</taxon>
        <taxon>Amphilochidea</taxon>
        <taxon>Lysianassida</taxon>
        <taxon>Lysianassidira</taxon>
        <taxon>Lysianassoidea</taxon>
        <taxon>Lysianassidae</taxon>
        <taxon>Hirondellea</taxon>
    </lineage>
</organism>
<dbReference type="SMART" id="SM00091">
    <property type="entry name" value="PAS"/>
    <property type="match status" value="2"/>
</dbReference>
<dbReference type="Pfam" id="PF14598">
    <property type="entry name" value="PAS_11"/>
    <property type="match status" value="1"/>
</dbReference>
<evidence type="ECO:0000256" key="3">
    <source>
        <dbReference type="ARBA" id="ARBA00023125"/>
    </source>
</evidence>
<dbReference type="FunFam" id="3.30.450.20:FF:000081">
    <property type="entry name" value="Dysfusion, isoform B"/>
    <property type="match status" value="1"/>
</dbReference>
<feature type="compositionally biased region" description="Polar residues" evidence="6">
    <location>
        <begin position="550"/>
        <end position="563"/>
    </location>
</feature>
<dbReference type="CDD" id="cd19697">
    <property type="entry name" value="bHLH-PAS_NPAS4_PASD10"/>
    <property type="match status" value="1"/>
</dbReference>
<evidence type="ECO:0000259" key="7">
    <source>
        <dbReference type="PROSITE" id="PS50112"/>
    </source>
</evidence>
<sequence>MQEIIQMCSFEGSKSTRGASKMRRDLINSEIKQLRELLPLPPSTRQRLSQLQLMALVCVYVRKSNYFQHVFKNREEPPQLTPNLGFSKALNGFIMMMTQGGKLLFISDNAAEYLGHSMEDLLIHGDSVFDILDKQDHAAVQAELLRTPQDHNDDDRLFLCRMNVSRNARRQMRFGDQKVVLVHGHFLSYLPLCSRNEPVFLAHCSPVAMPETRESVVQGATNIFTTLHTLDMKILSIDKNGEFYLGYSKASLTGVSWYHLIHPDNLKDAQSKHRIITSSDQERSCILLLRLQAAGGSWRWVHCVLQVKDAQESGAAAVTEAAGLSNRTKELESSADKSSSLGSTDAAAIPKQPQTSTNASENSPNAQQQTGLPSHQSIIVATNQVLGEREAAILRSNTWLYQYYSMQTKIQYNLAYEAQRVQAYYPQMMQYQTDATSPYMSPYTFNVNQQTGYSSSTGHSPYSLPNSSSYLQHYHYPLRLHAGFDYSRDQYGYMNITDQSTGHSHLHTQSLPEIMQQNQVSHQYFGNAAASINSSMKSIRKPNPGRPSSRKSSPVNGMSTNGAEQGGGGVAVATPVPVRPTLPTQNKVSFQLTAEDTDVLWKTSPKQVVPEYTEYSPYVTPPYSKVLSPAKPVGIDSPSPEYTDQRVPSVGGIEAPWITELQTRPPWVPPEEPPASMRLYHQT</sequence>
<dbReference type="Pfam" id="PF23183">
    <property type="entry name" value="bHLH_NPAS4"/>
    <property type="match status" value="1"/>
</dbReference>
<dbReference type="GO" id="GO:0045944">
    <property type="term" value="P:positive regulation of transcription by RNA polymerase II"/>
    <property type="evidence" value="ECO:0007669"/>
    <property type="project" value="UniProtKB-ARBA"/>
</dbReference>
<feature type="domain" description="BHLH" evidence="8">
    <location>
        <begin position="11"/>
        <end position="64"/>
    </location>
</feature>
<feature type="region of interest" description="Disordered" evidence="6">
    <location>
        <begin position="326"/>
        <end position="373"/>
    </location>
</feature>
<feature type="compositionally biased region" description="Polar residues" evidence="6">
    <location>
        <begin position="352"/>
        <end position="373"/>
    </location>
</feature>
<evidence type="ECO:0000313" key="9">
    <source>
        <dbReference type="EMBL" id="LAC25922.1"/>
    </source>
</evidence>
<dbReference type="InterPro" id="IPR056192">
    <property type="entry name" value="bHLH_NPAS4"/>
</dbReference>
<evidence type="ECO:0000256" key="5">
    <source>
        <dbReference type="ARBA" id="ARBA00023242"/>
    </source>
</evidence>
<dbReference type="CDD" id="cd00130">
    <property type="entry name" value="PAS"/>
    <property type="match status" value="2"/>
</dbReference>
<dbReference type="PANTHER" id="PTHR23043:SF39">
    <property type="entry name" value="DYSFUSION, ISOFORM D"/>
    <property type="match status" value="1"/>
</dbReference>
<keyword evidence="4" id="KW-0804">Transcription</keyword>
<dbReference type="EMBL" id="IACT01006799">
    <property type="protein sequence ID" value="LAC25922.1"/>
    <property type="molecule type" value="mRNA"/>
</dbReference>
<dbReference type="InterPro" id="IPR000014">
    <property type="entry name" value="PAS"/>
</dbReference>
<dbReference type="AlphaFoldDB" id="A0A6A7G6S6"/>
<feature type="region of interest" description="Disordered" evidence="6">
    <location>
        <begin position="661"/>
        <end position="683"/>
    </location>
</feature>